<dbReference type="CDD" id="cd02440">
    <property type="entry name" value="AdoMet_MTases"/>
    <property type="match status" value="1"/>
</dbReference>
<dbReference type="Gene3D" id="3.40.50.150">
    <property type="entry name" value="Vaccinia Virus protein VP39"/>
    <property type="match status" value="1"/>
</dbReference>
<evidence type="ECO:0000256" key="1">
    <source>
        <dbReference type="ARBA" id="ARBA00022603"/>
    </source>
</evidence>
<proteinExistence type="predicted"/>
<evidence type="ECO:0000256" key="2">
    <source>
        <dbReference type="ARBA" id="ARBA00022691"/>
    </source>
</evidence>
<keyword evidence="5" id="KW-1185">Reference proteome</keyword>
<keyword evidence="2" id="KW-0949">S-adenosyl-L-methionine</keyword>
<dbReference type="GO" id="GO:0008757">
    <property type="term" value="F:S-adenosylmethionine-dependent methyltransferase activity"/>
    <property type="evidence" value="ECO:0007669"/>
    <property type="project" value="UniProtKB-ARBA"/>
</dbReference>
<dbReference type="InterPro" id="IPR050210">
    <property type="entry name" value="tRNA_Adenine-N(6)_MTase"/>
</dbReference>
<dbReference type="PANTHER" id="PTHR47739">
    <property type="entry name" value="TRNA1(VAL) (ADENINE(37)-N6)-METHYLTRANSFERASE"/>
    <property type="match status" value="1"/>
</dbReference>
<dbReference type="OrthoDB" id="5489421at2"/>
<evidence type="ECO:0000313" key="4">
    <source>
        <dbReference type="EMBL" id="PSJ61475.1"/>
    </source>
</evidence>
<keyword evidence="1 4" id="KW-0489">Methyltransferase</keyword>
<dbReference type="RefSeq" id="WP_106723905.1">
    <property type="nucleotide sequence ID" value="NZ_PXYL01000004.1"/>
</dbReference>
<dbReference type="GO" id="GO:0003676">
    <property type="term" value="F:nucleic acid binding"/>
    <property type="evidence" value="ECO:0007669"/>
    <property type="project" value="InterPro"/>
</dbReference>
<dbReference type="GO" id="GO:0032259">
    <property type="term" value="P:methylation"/>
    <property type="evidence" value="ECO:0007669"/>
    <property type="project" value="UniProtKB-KW"/>
</dbReference>
<accession>A0A2P7SGG8</accession>
<evidence type="ECO:0000313" key="5">
    <source>
        <dbReference type="Proteomes" id="UP000240653"/>
    </source>
</evidence>
<keyword evidence="4" id="KW-0808">Transferase</keyword>
<dbReference type="InterPro" id="IPR007848">
    <property type="entry name" value="Small_mtfrase_dom"/>
</dbReference>
<dbReference type="InterPro" id="IPR029063">
    <property type="entry name" value="SAM-dependent_MTases_sf"/>
</dbReference>
<organism evidence="4 5">
    <name type="scientific">Pseudaminobacter soli</name>
    <name type="common">ex Li et al. 2025</name>
    <dbReference type="NCBI Taxonomy" id="1295366"/>
    <lineage>
        <taxon>Bacteria</taxon>
        <taxon>Pseudomonadati</taxon>
        <taxon>Pseudomonadota</taxon>
        <taxon>Alphaproteobacteria</taxon>
        <taxon>Hyphomicrobiales</taxon>
        <taxon>Phyllobacteriaceae</taxon>
        <taxon>Pseudaminobacter</taxon>
    </lineage>
</organism>
<dbReference type="EMBL" id="PXYL01000004">
    <property type="protein sequence ID" value="PSJ61475.1"/>
    <property type="molecule type" value="Genomic_DNA"/>
</dbReference>
<dbReference type="Proteomes" id="UP000240653">
    <property type="component" value="Unassembled WGS sequence"/>
</dbReference>
<gene>
    <name evidence="4" type="ORF">C7I85_10510</name>
</gene>
<dbReference type="PROSITE" id="PS00092">
    <property type="entry name" value="N6_MTASE"/>
    <property type="match status" value="1"/>
</dbReference>
<dbReference type="Pfam" id="PF05175">
    <property type="entry name" value="MTS"/>
    <property type="match status" value="1"/>
</dbReference>
<dbReference type="SUPFAM" id="SSF53335">
    <property type="entry name" value="S-adenosyl-L-methionine-dependent methyltransferases"/>
    <property type="match status" value="1"/>
</dbReference>
<comment type="caution">
    <text evidence="4">The sequence shown here is derived from an EMBL/GenBank/DDBJ whole genome shotgun (WGS) entry which is preliminary data.</text>
</comment>
<dbReference type="PANTHER" id="PTHR47739:SF1">
    <property type="entry name" value="TRNA1(VAL) (ADENINE(37)-N6)-METHYLTRANSFERASE"/>
    <property type="match status" value="1"/>
</dbReference>
<reference evidence="4 5" key="1">
    <citation type="submission" date="2018-03" db="EMBL/GenBank/DDBJ databases">
        <title>The draft genome of Mesorhizobium soli JCM 19897.</title>
        <authorList>
            <person name="Li L."/>
            <person name="Liu L."/>
            <person name="Liang L."/>
            <person name="Wang T."/>
            <person name="Zhang X."/>
        </authorList>
    </citation>
    <scope>NUCLEOTIDE SEQUENCE [LARGE SCALE GENOMIC DNA]</scope>
    <source>
        <strain evidence="4 5">JCM 19897</strain>
    </source>
</reference>
<dbReference type="InterPro" id="IPR002052">
    <property type="entry name" value="DNA_methylase_N6_adenine_CS"/>
</dbReference>
<evidence type="ECO:0000259" key="3">
    <source>
        <dbReference type="Pfam" id="PF05175"/>
    </source>
</evidence>
<dbReference type="GO" id="GO:0008170">
    <property type="term" value="F:N-methyltransferase activity"/>
    <property type="evidence" value="ECO:0007669"/>
    <property type="project" value="UniProtKB-ARBA"/>
</dbReference>
<sequence length="262" mass="27865">MTIVEREPAAAHTTDAFHRGNFWLVQPRDAGHRAGMDALMLAAAVPSDFRGHLADFGAGAGAAGLAVAARCPEAKVTLVEQSPEMADFAARTLEHEGNTHLGARVSLLVADVTLTGKARVEAGLAQNAFDFVIMNPPFNTARDRSTPDELRRQAHVMEDGLFESWLRSAAAVVRPRGGLALIARPQSLPQILPALAGRFGSAEIMPIHPRADAAAIRIVLRARKGARGALALCPPLVLHEHGHKLSPRADDISNGRASLFGD</sequence>
<feature type="domain" description="Methyltransferase small" evidence="3">
    <location>
        <begin position="40"/>
        <end position="145"/>
    </location>
</feature>
<dbReference type="AlphaFoldDB" id="A0A2P7SGG8"/>
<protein>
    <submittedName>
        <fullName evidence="4">Methyltransferase</fullName>
    </submittedName>
</protein>
<name>A0A2P7SGG8_9HYPH</name>